<evidence type="ECO:0000313" key="2">
    <source>
        <dbReference type="EMBL" id="OAY27169.1"/>
    </source>
</evidence>
<organism evidence="2 3">
    <name type="scientific">Manihot esculenta</name>
    <name type="common">Cassava</name>
    <name type="synonym">Jatropha manihot</name>
    <dbReference type="NCBI Taxonomy" id="3983"/>
    <lineage>
        <taxon>Eukaryota</taxon>
        <taxon>Viridiplantae</taxon>
        <taxon>Streptophyta</taxon>
        <taxon>Embryophyta</taxon>
        <taxon>Tracheophyta</taxon>
        <taxon>Spermatophyta</taxon>
        <taxon>Magnoliopsida</taxon>
        <taxon>eudicotyledons</taxon>
        <taxon>Gunneridae</taxon>
        <taxon>Pentapetalae</taxon>
        <taxon>rosids</taxon>
        <taxon>fabids</taxon>
        <taxon>Malpighiales</taxon>
        <taxon>Euphorbiaceae</taxon>
        <taxon>Crotonoideae</taxon>
        <taxon>Manihoteae</taxon>
        <taxon>Manihot</taxon>
    </lineage>
</organism>
<evidence type="ECO:0000256" key="1">
    <source>
        <dbReference type="SAM" id="MobiDB-lite"/>
    </source>
</evidence>
<dbReference type="Gramene" id="Manes.16G105200.1.v8.1">
    <property type="protein sequence ID" value="Manes.16G105200.1.v8.1.CDS"/>
    <property type="gene ID" value="Manes.16G105200.v8.1"/>
</dbReference>
<protein>
    <submittedName>
        <fullName evidence="2">Uncharacterized protein</fullName>
    </submittedName>
</protein>
<dbReference type="OMA" id="TFRSWHI"/>
<keyword evidence="3" id="KW-1185">Reference proteome</keyword>
<proteinExistence type="predicted"/>
<dbReference type="Pfam" id="PF12049">
    <property type="entry name" value="DUF3531"/>
    <property type="match status" value="1"/>
</dbReference>
<gene>
    <name evidence="2" type="ORF">MANES_16G105200v8</name>
</gene>
<comment type="caution">
    <text evidence="2">The sequence shown here is derived from an EMBL/GenBank/DDBJ whole genome shotgun (WGS) entry which is preliminary data.</text>
</comment>
<dbReference type="STRING" id="3983.A0A2C9UAJ4"/>
<reference evidence="3" key="1">
    <citation type="journal article" date="2016" name="Nat. Biotechnol.">
        <title>Sequencing wild and cultivated cassava and related species reveals extensive interspecific hybridization and genetic diversity.</title>
        <authorList>
            <person name="Bredeson J.V."/>
            <person name="Lyons J.B."/>
            <person name="Prochnik S.E."/>
            <person name="Wu G.A."/>
            <person name="Ha C.M."/>
            <person name="Edsinger-Gonzales E."/>
            <person name="Grimwood J."/>
            <person name="Schmutz J."/>
            <person name="Rabbi I.Y."/>
            <person name="Egesi C."/>
            <person name="Nauluvula P."/>
            <person name="Lebot V."/>
            <person name="Ndunguru J."/>
            <person name="Mkamilo G."/>
            <person name="Bart R.S."/>
            <person name="Setter T.L."/>
            <person name="Gleadow R.M."/>
            <person name="Kulakow P."/>
            <person name="Ferguson M.E."/>
            <person name="Rounsley S."/>
            <person name="Rokhsar D.S."/>
        </authorList>
    </citation>
    <scope>NUCLEOTIDE SEQUENCE [LARGE SCALE GENOMIC DNA]</scope>
    <source>
        <strain evidence="3">cv. AM560-2</strain>
    </source>
</reference>
<dbReference type="PANTHER" id="PTHR46737">
    <property type="entry name" value="OS02G0827600 PROTEIN"/>
    <property type="match status" value="1"/>
</dbReference>
<dbReference type="Proteomes" id="UP000091857">
    <property type="component" value="Chromosome 16"/>
</dbReference>
<feature type="compositionally biased region" description="Acidic residues" evidence="1">
    <location>
        <begin position="68"/>
        <end position="88"/>
    </location>
</feature>
<name>A0A2C9UAJ4_MANES</name>
<accession>A0A2C9UAJ4</accession>
<dbReference type="InterPro" id="IPR021920">
    <property type="entry name" value="DUF3531"/>
</dbReference>
<evidence type="ECO:0000313" key="3">
    <source>
        <dbReference type="Proteomes" id="UP000091857"/>
    </source>
</evidence>
<feature type="region of interest" description="Disordered" evidence="1">
    <location>
        <begin position="57"/>
        <end position="105"/>
    </location>
</feature>
<dbReference type="AlphaFoldDB" id="A0A2C9UAJ4"/>
<dbReference type="PANTHER" id="PTHR46737:SF3">
    <property type="entry name" value="OXIDOREDUCTASE_TRANSITION METAL ION-BINDING PROTEIN (DUF3531)"/>
    <property type="match status" value="1"/>
</dbReference>
<sequence>MLILQPCSSSLCPQPTLSYQLSCHRFSFPPVSIVAFPKQNHYVRTGVSLVGAKLNRAQRRSNQSVNTEIEEEQENGEDYYDDDGDGENELSSHSRFTGRKEERDYDRDPEFAEILGSCLDDPQKAQTKMEERLKKKRNKVLHTKTGSAIPMKVTFNKFGFSNSYIWFEFYNAPLEKDVSLICDAIRSWHIIGRLGGCNSMNMQLSQSTFSKRPNYDAIQGANVTPTTFYNIGDLEIQDNLARIWVDIGTTEPLLLDVLINALTQISSDYVGIKQIMFGGSEFESWKENWASEDAGCSIHKI</sequence>
<dbReference type="EMBL" id="CM004402">
    <property type="protein sequence ID" value="OAY27169.1"/>
    <property type="molecule type" value="Genomic_DNA"/>
</dbReference>
<dbReference type="OrthoDB" id="2014339at2759"/>